<name>A0A917RZJ5_9ACTN</name>
<dbReference type="EMBL" id="BMMZ01000001">
    <property type="protein sequence ID" value="GGL46743.1"/>
    <property type="molecule type" value="Genomic_DNA"/>
</dbReference>
<gene>
    <name evidence="3" type="ORF">GCM10011575_00750</name>
</gene>
<dbReference type="InterPro" id="IPR052350">
    <property type="entry name" value="Metallo-dep_Lactonases"/>
</dbReference>
<dbReference type="Gene3D" id="3.20.20.140">
    <property type="entry name" value="Metal-dependent hydrolases"/>
    <property type="match status" value="1"/>
</dbReference>
<dbReference type="AlphaFoldDB" id="A0A917RZJ5"/>
<evidence type="ECO:0000256" key="1">
    <source>
        <dbReference type="ARBA" id="ARBA00038310"/>
    </source>
</evidence>
<dbReference type="GO" id="GO:0016787">
    <property type="term" value="F:hydrolase activity"/>
    <property type="evidence" value="ECO:0007669"/>
    <property type="project" value="InterPro"/>
</dbReference>
<organism evidence="3 4">
    <name type="scientific">Microlunatus endophyticus</name>
    <dbReference type="NCBI Taxonomy" id="1716077"/>
    <lineage>
        <taxon>Bacteria</taxon>
        <taxon>Bacillati</taxon>
        <taxon>Actinomycetota</taxon>
        <taxon>Actinomycetes</taxon>
        <taxon>Propionibacteriales</taxon>
        <taxon>Propionibacteriaceae</taxon>
        <taxon>Microlunatus</taxon>
    </lineage>
</organism>
<dbReference type="PANTHER" id="PTHR43569:SF2">
    <property type="entry name" value="AMIDOHYDROLASE-RELATED DOMAIN-CONTAINING PROTEIN"/>
    <property type="match status" value="1"/>
</dbReference>
<accession>A0A917RZJ5</accession>
<dbReference type="SUPFAM" id="SSF51556">
    <property type="entry name" value="Metallo-dependent hydrolases"/>
    <property type="match status" value="1"/>
</dbReference>
<dbReference type="RefSeq" id="WP_188893202.1">
    <property type="nucleotide sequence ID" value="NZ_BMMZ01000001.1"/>
</dbReference>
<keyword evidence="4" id="KW-1185">Reference proteome</keyword>
<dbReference type="InterPro" id="IPR032466">
    <property type="entry name" value="Metal_Hydrolase"/>
</dbReference>
<evidence type="ECO:0000259" key="2">
    <source>
        <dbReference type="Pfam" id="PF04909"/>
    </source>
</evidence>
<dbReference type="PANTHER" id="PTHR43569">
    <property type="entry name" value="AMIDOHYDROLASE"/>
    <property type="match status" value="1"/>
</dbReference>
<dbReference type="InterPro" id="IPR006680">
    <property type="entry name" value="Amidohydro-rel"/>
</dbReference>
<protein>
    <submittedName>
        <fullName evidence="3">Amidohydrolase</fullName>
    </submittedName>
</protein>
<dbReference type="Pfam" id="PF04909">
    <property type="entry name" value="Amidohydro_2"/>
    <property type="match status" value="1"/>
</dbReference>
<evidence type="ECO:0000313" key="3">
    <source>
        <dbReference type="EMBL" id="GGL46743.1"/>
    </source>
</evidence>
<feature type="domain" description="Amidohydrolase-related" evidence="2">
    <location>
        <begin position="4"/>
        <end position="278"/>
    </location>
</feature>
<evidence type="ECO:0000313" key="4">
    <source>
        <dbReference type="Proteomes" id="UP000613840"/>
    </source>
</evidence>
<proteinExistence type="inferred from homology"/>
<reference evidence="3" key="1">
    <citation type="journal article" date="2014" name="Int. J. Syst. Evol. Microbiol.">
        <title>Complete genome sequence of Corynebacterium casei LMG S-19264T (=DSM 44701T), isolated from a smear-ripened cheese.</title>
        <authorList>
            <consortium name="US DOE Joint Genome Institute (JGI-PGF)"/>
            <person name="Walter F."/>
            <person name="Albersmeier A."/>
            <person name="Kalinowski J."/>
            <person name="Ruckert C."/>
        </authorList>
    </citation>
    <scope>NUCLEOTIDE SEQUENCE</scope>
    <source>
        <strain evidence="3">CGMCC 4.7306</strain>
    </source>
</reference>
<sequence>MIRVDAHHHLWDLAVRDQPWTEDQPAIHRSFSLDDLRPELAGARIDRTVVVQTITVSEETPELLALADREPVIAGVVGWVDLTAPEIGDRLAELKGLPGAGKLVGIRHQVQGEEDPRWLLRPEVIKGLQAVADHDLVYDLLIIPQQLPAAVEVVRALPGLTFILDHAAKPAIARNGYDAWHPGFAELAGSPNVAVKLSGLITEADHDRWTVADIEPYARSVIEDFGPERVLFGSDWPVCRVAGGYRRALDVVDAAIAGLPAGDQELIMGGNAVRWYGLDHDNEDSGER</sequence>
<reference evidence="3" key="2">
    <citation type="submission" date="2020-09" db="EMBL/GenBank/DDBJ databases">
        <authorList>
            <person name="Sun Q."/>
            <person name="Zhou Y."/>
        </authorList>
    </citation>
    <scope>NUCLEOTIDE SEQUENCE</scope>
    <source>
        <strain evidence="3">CGMCC 4.7306</strain>
    </source>
</reference>
<comment type="caution">
    <text evidence="3">The sequence shown here is derived from an EMBL/GenBank/DDBJ whole genome shotgun (WGS) entry which is preliminary data.</text>
</comment>
<comment type="similarity">
    <text evidence="1">Belongs to the metallo-dependent hydrolases superfamily.</text>
</comment>
<dbReference type="Proteomes" id="UP000613840">
    <property type="component" value="Unassembled WGS sequence"/>
</dbReference>